<dbReference type="Pfam" id="PF00144">
    <property type="entry name" value="Beta-lactamase"/>
    <property type="match status" value="1"/>
</dbReference>
<dbReference type="RefSeq" id="WP_069643211.1">
    <property type="nucleotide sequence ID" value="NZ_MIJE01000022.1"/>
</dbReference>
<organism evidence="2 3">
    <name type="scientific">Desulfuribacillus alkaliarsenatis</name>
    <dbReference type="NCBI Taxonomy" id="766136"/>
    <lineage>
        <taxon>Bacteria</taxon>
        <taxon>Bacillati</taxon>
        <taxon>Bacillota</taxon>
        <taxon>Desulfuribacillia</taxon>
        <taxon>Desulfuribacillales</taxon>
        <taxon>Desulfuribacillaceae</taxon>
        <taxon>Desulfuribacillus</taxon>
    </lineage>
</organism>
<evidence type="ECO:0000259" key="1">
    <source>
        <dbReference type="Pfam" id="PF00144"/>
    </source>
</evidence>
<dbReference type="STRING" id="766136.BHF68_06095"/>
<dbReference type="Gene3D" id="3.40.710.10">
    <property type="entry name" value="DD-peptidase/beta-lactamase superfamily"/>
    <property type="match status" value="1"/>
</dbReference>
<dbReference type="PANTHER" id="PTHR43319:SF3">
    <property type="entry name" value="BETA-LACTAMASE-RELATED DOMAIN-CONTAINING PROTEIN"/>
    <property type="match status" value="1"/>
</dbReference>
<reference evidence="2 3" key="1">
    <citation type="submission" date="2016-09" db="EMBL/GenBank/DDBJ databases">
        <title>Draft genome sequence for the type strain of Desulfuribacillus alkaliarsenatis AHT28, an obligately anaerobic, sulfidogenic bacterium isolated from Russian soda lake sediments.</title>
        <authorList>
            <person name="Abin C.A."/>
            <person name="Hollibaugh J.T."/>
        </authorList>
    </citation>
    <scope>NUCLEOTIDE SEQUENCE [LARGE SCALE GENOMIC DNA]</scope>
    <source>
        <strain evidence="2 3">AHT28</strain>
    </source>
</reference>
<name>A0A1E5G2F8_9FIRM</name>
<dbReference type="OrthoDB" id="9770183at2"/>
<dbReference type="InterPro" id="IPR001466">
    <property type="entry name" value="Beta-lactam-related"/>
</dbReference>
<dbReference type="Proteomes" id="UP000094296">
    <property type="component" value="Unassembled WGS sequence"/>
</dbReference>
<evidence type="ECO:0000313" key="3">
    <source>
        <dbReference type="Proteomes" id="UP000094296"/>
    </source>
</evidence>
<gene>
    <name evidence="2" type="ORF">BHF68_06095</name>
</gene>
<protein>
    <recommendedName>
        <fullName evidence="1">Beta-lactamase-related domain-containing protein</fullName>
    </recommendedName>
</protein>
<dbReference type="InterPro" id="IPR012338">
    <property type="entry name" value="Beta-lactam/transpept-like"/>
</dbReference>
<evidence type="ECO:0000313" key="2">
    <source>
        <dbReference type="EMBL" id="OEF97165.1"/>
    </source>
</evidence>
<feature type="domain" description="Beta-lactamase-related" evidence="1">
    <location>
        <begin position="29"/>
        <end position="379"/>
    </location>
</feature>
<keyword evidence="3" id="KW-1185">Reference proteome</keyword>
<dbReference type="SUPFAM" id="SSF56601">
    <property type="entry name" value="beta-lactamase/transpeptidase-like"/>
    <property type="match status" value="1"/>
</dbReference>
<proteinExistence type="predicted"/>
<dbReference type="PANTHER" id="PTHR43319">
    <property type="entry name" value="BETA-LACTAMASE-RELATED"/>
    <property type="match status" value="1"/>
</dbReference>
<dbReference type="AlphaFoldDB" id="A0A1E5G2F8"/>
<accession>A0A1E5G2F8</accession>
<dbReference type="EMBL" id="MIJE01000022">
    <property type="protein sequence ID" value="OEF97165.1"/>
    <property type="molecule type" value="Genomic_DNA"/>
</dbReference>
<dbReference type="InterPro" id="IPR052907">
    <property type="entry name" value="Beta-lactamase/esterase"/>
</dbReference>
<comment type="caution">
    <text evidence="2">The sequence shown here is derived from an EMBL/GenBank/DDBJ whole genome shotgun (WGS) entry which is preliminary data.</text>
</comment>
<sequence length="394" mass="44176">MTKKQIKIFGEVAPGFEEVKIEFEKNFYERKELGAACAVYYKGQKVVDLWGGYKKENQPWEHDTMAVLFSATKGIASVVLAKLHSEGLLDYEEKIATYWPEFAQNGKENITVKQLLSQQAGLVLLDEKLDITELHDFDKTAKIIARAKPLWTPGEYQGYQATTIGFYLGEIVRRVDRKKRTLGVYFHEEVAKPLGLDIHIGLPDTITDKQLADIEMVNPLLAIFNIRKMPAGIRKAMLNIHSPFVKSMTLVRGYDPNKRATWRVEQPSGNGIATARSLASLYGMLANGGAELGLAAKTFDYLNASPEQPKNGFLDKVMNIETRYGVGFMKPDSTFSFSDNPKAFGFLGATGSFAFADPQRKIGYAYITKKMGYYGVNDPREKSVREAMYKANLT</sequence>